<name>A0A1B4XXC4_MYCUL</name>
<sequence>MNGGEPRSEQAGSALAAIRARQAELARQHDVLGEADRALVEALTRAHTVMRDSVRRLDAIGAEIDGAVAGQDSLALDTPLGAREFQNFRLAKQREIATIVATAHELDRTKSAVLASLRAHYGESVG</sequence>
<dbReference type="Proteomes" id="UP000218067">
    <property type="component" value="Chromosome"/>
</dbReference>
<organism evidence="1 2">
    <name type="scientific">Mycobacterium ulcerans subsp. shinshuense</name>
    <dbReference type="NCBI Taxonomy" id="1124626"/>
    <lineage>
        <taxon>Bacteria</taxon>
        <taxon>Bacillati</taxon>
        <taxon>Actinomycetota</taxon>
        <taxon>Actinomycetes</taxon>
        <taxon>Mycobacteriales</taxon>
        <taxon>Mycobacteriaceae</taxon>
        <taxon>Mycobacterium</taxon>
        <taxon>Mycobacterium ulcerans group</taxon>
    </lineage>
</organism>
<gene>
    <name evidence="1" type="ORF">SHTP_0042</name>
</gene>
<evidence type="ECO:0000313" key="1">
    <source>
        <dbReference type="EMBL" id="BAV39460.1"/>
    </source>
</evidence>
<dbReference type="GeneID" id="93434727"/>
<protein>
    <recommendedName>
        <fullName evidence="3">Biofilm regulator, BssS</fullName>
    </recommendedName>
</protein>
<evidence type="ECO:0000313" key="2">
    <source>
        <dbReference type="Proteomes" id="UP000218067"/>
    </source>
</evidence>
<dbReference type="InterPro" id="IPR019710">
    <property type="entry name" value="DUF4226"/>
</dbReference>
<accession>A0A1B4XXC4</accession>
<dbReference type="Pfam" id="PF10774">
    <property type="entry name" value="DUF4226"/>
    <property type="match status" value="1"/>
</dbReference>
<proteinExistence type="predicted"/>
<dbReference type="RefSeq" id="WP_096369432.1">
    <property type="nucleotide sequence ID" value="NZ_AP017624.1"/>
</dbReference>
<dbReference type="AlphaFoldDB" id="A0A1B4XXC4"/>
<reference evidence="1 2" key="1">
    <citation type="submission" date="2016-08" db="EMBL/GenBank/DDBJ databases">
        <title>Complete genome sequence of Mycobacterium shinshuense, a subspecies of M. ulcerans.</title>
        <authorList>
            <person name="Yoshida M."/>
            <person name="Ogura Y."/>
            <person name="Hayashi T."/>
            <person name="Hoshino Y."/>
        </authorList>
    </citation>
    <scope>NUCLEOTIDE SEQUENCE [LARGE SCALE GENOMIC DNA]</scope>
    <source>
        <strain evidence="2">ATCC 33728</strain>
    </source>
</reference>
<evidence type="ECO:0008006" key="3">
    <source>
        <dbReference type="Google" id="ProtNLM"/>
    </source>
</evidence>
<dbReference type="EMBL" id="AP017624">
    <property type="protein sequence ID" value="BAV39460.1"/>
    <property type="molecule type" value="Genomic_DNA"/>
</dbReference>